<dbReference type="RefSeq" id="WP_169394899.1">
    <property type="nucleotide sequence ID" value="NZ_BAAAJH010000050.1"/>
</dbReference>
<dbReference type="Proteomes" id="UP001296706">
    <property type="component" value="Unassembled WGS sequence"/>
</dbReference>
<comment type="caution">
    <text evidence="2">The sequence shown here is derived from an EMBL/GenBank/DDBJ whole genome shotgun (WGS) entry which is preliminary data.</text>
</comment>
<protein>
    <submittedName>
        <fullName evidence="2">Uncharacterized protein</fullName>
    </submittedName>
</protein>
<organism evidence="2 3">
    <name type="scientific">Pseudonocardia xinjiangensis</name>
    <dbReference type="NCBI Taxonomy" id="75289"/>
    <lineage>
        <taxon>Bacteria</taxon>
        <taxon>Bacillati</taxon>
        <taxon>Actinomycetota</taxon>
        <taxon>Actinomycetes</taxon>
        <taxon>Pseudonocardiales</taxon>
        <taxon>Pseudonocardiaceae</taxon>
        <taxon>Pseudonocardia</taxon>
    </lineage>
</organism>
<feature type="region of interest" description="Disordered" evidence="1">
    <location>
        <begin position="65"/>
        <end position="140"/>
    </location>
</feature>
<keyword evidence="3" id="KW-1185">Reference proteome</keyword>
<feature type="compositionally biased region" description="Low complexity" evidence="1">
    <location>
        <begin position="106"/>
        <end position="140"/>
    </location>
</feature>
<name>A0ABX1RCH5_9PSEU</name>
<sequence length="140" mass="14588">MGLISHVIAAGIGYYAGQPEGRRQLEKLRRQAVEYAHGPEAKRLRERGWDAAGEGALAVRSFAWRTLGRKDATSGSTGDIADTRGRVLWRRSHSGRTTPPGPVSPTPGGTVPDAATTSGPGSSGSPSTSPASPSATENRP</sequence>
<evidence type="ECO:0000313" key="2">
    <source>
        <dbReference type="EMBL" id="NMH76820.1"/>
    </source>
</evidence>
<accession>A0ABX1RCH5</accession>
<evidence type="ECO:0000256" key="1">
    <source>
        <dbReference type="SAM" id="MobiDB-lite"/>
    </source>
</evidence>
<reference evidence="2 3" key="1">
    <citation type="submission" date="2020-04" db="EMBL/GenBank/DDBJ databases">
        <authorList>
            <person name="Klaysubun C."/>
            <person name="Duangmal K."/>
            <person name="Lipun K."/>
        </authorList>
    </citation>
    <scope>NUCLEOTIDE SEQUENCE [LARGE SCALE GENOMIC DNA]</scope>
    <source>
        <strain evidence="2 3">JCM 11839</strain>
    </source>
</reference>
<gene>
    <name evidence="2" type="ORF">HF577_06870</name>
</gene>
<dbReference type="EMBL" id="JAAXKY010000014">
    <property type="protein sequence ID" value="NMH76820.1"/>
    <property type="molecule type" value="Genomic_DNA"/>
</dbReference>
<evidence type="ECO:0000313" key="3">
    <source>
        <dbReference type="Proteomes" id="UP001296706"/>
    </source>
</evidence>
<proteinExistence type="predicted"/>